<sequence>MSEQFRPYQAFSEASLPYFNEDKVKITVTKGQFLAIQED</sequence>
<proteinExistence type="predicted"/>
<gene>
    <name evidence="1" type="ORF">AVDCRST_MAG96-592</name>
</gene>
<evidence type="ECO:0000313" key="1">
    <source>
        <dbReference type="EMBL" id="CAA9474027.1"/>
    </source>
</evidence>
<protein>
    <submittedName>
        <fullName evidence="1">Uncharacterized protein</fullName>
    </submittedName>
</protein>
<dbReference type="EMBL" id="CADCVN010000227">
    <property type="protein sequence ID" value="CAA9474027.1"/>
    <property type="molecule type" value="Genomic_DNA"/>
</dbReference>
<accession>A0A6J4RI05</accession>
<organism evidence="1">
    <name type="scientific">uncultured Segetibacter sp</name>
    <dbReference type="NCBI Taxonomy" id="481133"/>
    <lineage>
        <taxon>Bacteria</taxon>
        <taxon>Pseudomonadati</taxon>
        <taxon>Bacteroidota</taxon>
        <taxon>Chitinophagia</taxon>
        <taxon>Chitinophagales</taxon>
        <taxon>Chitinophagaceae</taxon>
        <taxon>Segetibacter</taxon>
        <taxon>environmental samples</taxon>
    </lineage>
</organism>
<reference evidence="1" key="1">
    <citation type="submission" date="2020-02" db="EMBL/GenBank/DDBJ databases">
        <authorList>
            <person name="Meier V. D."/>
        </authorList>
    </citation>
    <scope>NUCLEOTIDE SEQUENCE</scope>
    <source>
        <strain evidence="1">AVDCRST_MAG96</strain>
    </source>
</reference>
<dbReference type="AlphaFoldDB" id="A0A6J4RI05"/>
<name>A0A6J4RI05_9BACT</name>